<reference evidence="3 4" key="1">
    <citation type="submission" date="2018-09" db="EMBL/GenBank/DDBJ databases">
        <title>Phylogenetic diversity of Pectobacterium and Dickeya strains causing blackleg disease of potato in Morocco.</title>
        <authorList>
            <person name="Oulghazi S."/>
            <person name="Moumni M."/>
            <person name="Faure D."/>
        </authorList>
    </citation>
    <scope>NUCLEOTIDE SEQUENCE [LARGE SCALE GENOMIC DNA]</scope>
    <source>
        <strain evidence="3 4">S1.15.11.2D</strain>
    </source>
</reference>
<evidence type="ECO:0000256" key="1">
    <source>
        <dbReference type="ARBA" id="ARBA00001971"/>
    </source>
</evidence>
<protein>
    <submittedName>
        <fullName evidence="3">Cytochrome P450</fullName>
    </submittedName>
</protein>
<sequence>MNFKSDLLKNRYASYEQYRGRSPFFDPDLNSHIFLNYEEVSYLLKSSELSSNRKKNQFDQLRQCPFSKNIVEFYDQWLMYMDGEDHKEARKLISSSLSKSTQKIEEIVKSAFSLYIEDTLLTHNNLDIAKHITTPFVINILSTLLGIEHNSYNKIIDTSKPIVMFLGNGDVGNENDRKKVLKCLKETQTLLMQSILDCKNSESVIGHLLRQGIEIEAISPLLINVVIDGYDPLSSIINNYFYIISKKTKVPTDITPNELFDEIVRLEPPFQYCARVATEDIYIGSYEIKKNERVMSFISAANRDPVFFKSANKIRPREKEFKHLSFGAGKHLCSGANLSKRIAVIFFIMMNDLNRRISLHHIEDKWINTVGYRTLENLVVNIEKRSIKNV</sequence>
<comment type="cofactor">
    <cofactor evidence="1">
        <name>heme</name>
        <dbReference type="ChEBI" id="CHEBI:30413"/>
    </cofactor>
</comment>
<evidence type="ECO:0000313" key="3">
    <source>
        <dbReference type="EMBL" id="RJL47372.1"/>
    </source>
</evidence>
<dbReference type="Pfam" id="PF00067">
    <property type="entry name" value="p450"/>
    <property type="match status" value="1"/>
</dbReference>
<organism evidence="3 4">
    <name type="scientific">Pectobacterium carotovorum</name>
    <name type="common">Erwinia carotovora</name>
    <dbReference type="NCBI Taxonomy" id="554"/>
    <lineage>
        <taxon>Bacteria</taxon>
        <taxon>Pseudomonadati</taxon>
        <taxon>Pseudomonadota</taxon>
        <taxon>Gammaproteobacteria</taxon>
        <taxon>Enterobacterales</taxon>
        <taxon>Pectobacteriaceae</taxon>
        <taxon>Pectobacterium</taxon>
    </lineage>
</organism>
<dbReference type="CDD" id="cd00302">
    <property type="entry name" value="cytochrome_P450"/>
    <property type="match status" value="1"/>
</dbReference>
<dbReference type="GO" id="GO:0020037">
    <property type="term" value="F:heme binding"/>
    <property type="evidence" value="ECO:0007669"/>
    <property type="project" value="InterPro"/>
</dbReference>
<dbReference type="GO" id="GO:0016705">
    <property type="term" value="F:oxidoreductase activity, acting on paired donors, with incorporation or reduction of molecular oxygen"/>
    <property type="evidence" value="ECO:0007669"/>
    <property type="project" value="InterPro"/>
</dbReference>
<dbReference type="Proteomes" id="UP000283655">
    <property type="component" value="Unassembled WGS sequence"/>
</dbReference>
<dbReference type="PANTHER" id="PTHR46696">
    <property type="entry name" value="P450, PUTATIVE (EUROFUNG)-RELATED"/>
    <property type="match status" value="1"/>
</dbReference>
<comment type="similarity">
    <text evidence="2">Belongs to the cytochrome P450 family.</text>
</comment>
<accession>A0A419ARF7</accession>
<dbReference type="InterPro" id="IPR036396">
    <property type="entry name" value="Cyt_P450_sf"/>
</dbReference>
<dbReference type="GO" id="GO:0005506">
    <property type="term" value="F:iron ion binding"/>
    <property type="evidence" value="ECO:0007669"/>
    <property type="project" value="InterPro"/>
</dbReference>
<dbReference type="PANTHER" id="PTHR46696:SF1">
    <property type="entry name" value="CYTOCHROME P450 YJIB-RELATED"/>
    <property type="match status" value="1"/>
</dbReference>
<dbReference type="InterPro" id="IPR001128">
    <property type="entry name" value="Cyt_P450"/>
</dbReference>
<dbReference type="PRINTS" id="PR00359">
    <property type="entry name" value="BP450"/>
</dbReference>
<dbReference type="RefSeq" id="WP_119874799.1">
    <property type="nucleotide sequence ID" value="NZ_QZDH01000068.1"/>
</dbReference>
<evidence type="ECO:0000256" key="2">
    <source>
        <dbReference type="ARBA" id="ARBA00010617"/>
    </source>
</evidence>
<dbReference type="SUPFAM" id="SSF48264">
    <property type="entry name" value="Cytochrome P450"/>
    <property type="match status" value="1"/>
</dbReference>
<comment type="caution">
    <text evidence="3">The sequence shown here is derived from an EMBL/GenBank/DDBJ whole genome shotgun (WGS) entry which is preliminary data.</text>
</comment>
<dbReference type="EMBL" id="QZDH01000068">
    <property type="protein sequence ID" value="RJL47372.1"/>
    <property type="molecule type" value="Genomic_DNA"/>
</dbReference>
<proteinExistence type="inferred from homology"/>
<dbReference type="GO" id="GO:0004497">
    <property type="term" value="F:monooxygenase activity"/>
    <property type="evidence" value="ECO:0007669"/>
    <property type="project" value="InterPro"/>
</dbReference>
<evidence type="ECO:0000313" key="4">
    <source>
        <dbReference type="Proteomes" id="UP000283655"/>
    </source>
</evidence>
<dbReference type="Gene3D" id="1.10.630.10">
    <property type="entry name" value="Cytochrome P450"/>
    <property type="match status" value="1"/>
</dbReference>
<gene>
    <name evidence="3" type="ORF">D5071_19440</name>
</gene>
<dbReference type="AlphaFoldDB" id="A0A419ARF7"/>
<name>A0A419ARF7_PECCA</name>
<dbReference type="InterPro" id="IPR002397">
    <property type="entry name" value="Cyt_P450_B"/>
</dbReference>